<dbReference type="PANTHER" id="PTHR11474">
    <property type="entry name" value="TYROSINASE FAMILY MEMBER"/>
    <property type="match status" value="1"/>
</dbReference>
<dbReference type="OrthoDB" id="6132182at2759"/>
<dbReference type="PRINTS" id="PR00092">
    <property type="entry name" value="TYROSINASE"/>
</dbReference>
<evidence type="ECO:0000259" key="13">
    <source>
        <dbReference type="PROSITE" id="PS00498"/>
    </source>
</evidence>
<feature type="compositionally biased region" description="Low complexity" evidence="11">
    <location>
        <begin position="520"/>
        <end position="542"/>
    </location>
</feature>
<keyword evidence="5" id="KW-0560">Oxidoreductase</keyword>
<keyword evidence="7" id="KW-0503">Monooxygenase</keyword>
<proteinExistence type="inferred from homology"/>
<evidence type="ECO:0000256" key="12">
    <source>
        <dbReference type="SAM" id="SignalP"/>
    </source>
</evidence>
<dbReference type="EMBL" id="MU006312">
    <property type="protein sequence ID" value="KAF2849362.1"/>
    <property type="molecule type" value="Genomic_DNA"/>
</dbReference>
<evidence type="ECO:0000256" key="9">
    <source>
        <dbReference type="ARBA" id="ARBA00048233"/>
    </source>
</evidence>
<dbReference type="InterPro" id="IPR008922">
    <property type="entry name" value="Di-copper_centre_dom_sf"/>
</dbReference>
<accession>A0A6A7B1V5</accession>
<keyword evidence="8" id="KW-0470">Melanin biosynthesis</keyword>
<dbReference type="GO" id="GO:0046872">
    <property type="term" value="F:metal ion binding"/>
    <property type="evidence" value="ECO:0007669"/>
    <property type="project" value="UniProtKB-KW"/>
</dbReference>
<dbReference type="PANTHER" id="PTHR11474:SF76">
    <property type="entry name" value="SHKT DOMAIN-CONTAINING PROTEIN"/>
    <property type="match status" value="1"/>
</dbReference>
<feature type="signal peptide" evidence="12">
    <location>
        <begin position="1"/>
        <end position="26"/>
    </location>
</feature>
<dbReference type="InterPro" id="IPR002227">
    <property type="entry name" value="Tyrosinase_Cu-bd"/>
</dbReference>
<evidence type="ECO:0000256" key="10">
    <source>
        <dbReference type="ARBA" id="ARBA00048881"/>
    </source>
</evidence>
<sequence>MANFSKPQSMMTVLVTIFALLQVAVAFQHGAHHHHAHPARSVDSAFEAHMNEIAGELEKRQSRGFIVVTGVCSSGIDNNGACRPGRASYPRLEIRQLQQNADQWNLYLIGMERFMARDKNDPLSYYQIAGIHGRPFVSWNNFPTPLVNQAGFCPHANILFGTWHRPYLALFEQAWYLAVQEAIDEFPSGQQQRWRNAAATLRIPYWDWAMDPGPGGATVPQSMRDTTVRVIEPSGPATIPNPLYSYTFGQSIPDEVGRGPWNSWPRTLRRPVSDPTRNNNNEMNARFNALRNSLTQRVYTLFASKQSWGDACTSAIGVRTELSGSGVDSFEGCHDAIHTTAGGESGGHMYYLDMSAFDPLFWVHHTNIDRLLAMYQLIVPNTYVSNGNINRPMAQWNPGEPKNAYTPLKPFAKDNEGHYWTSVDVKETRVLGYYYPETRDRSYQQVARAVTSLYGGGRRSLSKRTDDVTGQYLGRPFKKDDYHHVLSITANKFALDGSYTVHAFIGKPCNSTGKSTAPYPINNSTSPYPISNSTSPYSNNTSDADYDPSTDYTQNSNYVGSYGILGGMKAGGGNNSSSPVMTEGSLPLTNCLMGKEHYGELASLKPEDVEPYLAENLYYKVVGVNGELNPEDIPNFHVKVKCTKVTPATSDDELPDLSAPYQVLPDATNNLPAGKPFIYVPTAIDIALPNTPEYEEPGYNGGKPTSPSNGVFPYPSLPWEEEGYCVSKQTVHYVNPAGEFLYAEM</sequence>
<evidence type="ECO:0000256" key="11">
    <source>
        <dbReference type="SAM" id="MobiDB-lite"/>
    </source>
</evidence>
<keyword evidence="4" id="KW-0479">Metal-binding</keyword>
<name>A0A6A7B1V5_9PLEO</name>
<organism evidence="14 15">
    <name type="scientific">Plenodomus tracheiphilus IPT5</name>
    <dbReference type="NCBI Taxonomy" id="1408161"/>
    <lineage>
        <taxon>Eukaryota</taxon>
        <taxon>Fungi</taxon>
        <taxon>Dikarya</taxon>
        <taxon>Ascomycota</taxon>
        <taxon>Pezizomycotina</taxon>
        <taxon>Dothideomycetes</taxon>
        <taxon>Pleosporomycetidae</taxon>
        <taxon>Pleosporales</taxon>
        <taxon>Pleosporineae</taxon>
        <taxon>Leptosphaeriaceae</taxon>
        <taxon>Plenodomus</taxon>
    </lineage>
</organism>
<protein>
    <recommendedName>
        <fullName evidence="3">tyrosinase</fullName>
        <ecNumber evidence="3">1.14.18.1</ecNumber>
    </recommendedName>
</protein>
<feature type="domain" description="Tyrosinase copper-binding" evidence="13">
    <location>
        <begin position="358"/>
        <end position="369"/>
    </location>
</feature>
<dbReference type="SUPFAM" id="SSF48056">
    <property type="entry name" value="Di-copper centre-containing domain"/>
    <property type="match status" value="1"/>
</dbReference>
<comment type="catalytic activity">
    <reaction evidence="9">
        <text>2 L-dopa + O2 = 2 L-dopaquinone + 2 H2O</text>
        <dbReference type="Rhea" id="RHEA:34287"/>
        <dbReference type="ChEBI" id="CHEBI:15377"/>
        <dbReference type="ChEBI" id="CHEBI:15379"/>
        <dbReference type="ChEBI" id="CHEBI:57504"/>
        <dbReference type="ChEBI" id="CHEBI:57924"/>
        <dbReference type="EC" id="1.14.18.1"/>
    </reaction>
</comment>
<evidence type="ECO:0000256" key="6">
    <source>
        <dbReference type="ARBA" id="ARBA00023008"/>
    </source>
</evidence>
<dbReference type="Gene3D" id="1.10.1280.10">
    <property type="entry name" value="Di-copper center containing domain from catechol oxidase"/>
    <property type="match status" value="1"/>
</dbReference>
<evidence type="ECO:0000313" key="14">
    <source>
        <dbReference type="EMBL" id="KAF2849362.1"/>
    </source>
</evidence>
<evidence type="ECO:0000256" key="7">
    <source>
        <dbReference type="ARBA" id="ARBA00023033"/>
    </source>
</evidence>
<dbReference type="GO" id="GO:0004503">
    <property type="term" value="F:tyrosinase activity"/>
    <property type="evidence" value="ECO:0007669"/>
    <property type="project" value="UniProtKB-EC"/>
</dbReference>
<feature type="chain" id="PRO_5025345865" description="tyrosinase" evidence="12">
    <location>
        <begin position="27"/>
        <end position="745"/>
    </location>
</feature>
<evidence type="ECO:0000313" key="15">
    <source>
        <dbReference type="Proteomes" id="UP000799423"/>
    </source>
</evidence>
<comment type="cofactor">
    <cofactor evidence="1">
        <name>Cu(2+)</name>
        <dbReference type="ChEBI" id="CHEBI:29036"/>
    </cofactor>
</comment>
<evidence type="ECO:0000256" key="8">
    <source>
        <dbReference type="ARBA" id="ARBA00023101"/>
    </source>
</evidence>
<reference evidence="14" key="1">
    <citation type="submission" date="2020-01" db="EMBL/GenBank/DDBJ databases">
        <authorList>
            <consortium name="DOE Joint Genome Institute"/>
            <person name="Haridas S."/>
            <person name="Albert R."/>
            <person name="Binder M."/>
            <person name="Bloem J."/>
            <person name="Labutti K."/>
            <person name="Salamov A."/>
            <person name="Andreopoulos B."/>
            <person name="Baker S.E."/>
            <person name="Barry K."/>
            <person name="Bills G."/>
            <person name="Bluhm B.H."/>
            <person name="Cannon C."/>
            <person name="Castanera R."/>
            <person name="Culley D.E."/>
            <person name="Daum C."/>
            <person name="Ezra D."/>
            <person name="Gonzalez J.B."/>
            <person name="Henrissat B."/>
            <person name="Kuo A."/>
            <person name="Liang C."/>
            <person name="Lipzen A."/>
            <person name="Lutzoni F."/>
            <person name="Magnuson J."/>
            <person name="Mondo S."/>
            <person name="Nolan M."/>
            <person name="Ohm R."/>
            <person name="Pangilinan J."/>
            <person name="Park H.-J."/>
            <person name="Ramirez L."/>
            <person name="Alfaro M."/>
            <person name="Sun H."/>
            <person name="Tritt A."/>
            <person name="Yoshinaga Y."/>
            <person name="Zwiers L.-H."/>
            <person name="Turgeon B.G."/>
            <person name="Goodwin S.B."/>
            <person name="Spatafora J.W."/>
            <person name="Crous P.W."/>
            <person name="Grigoriev I.V."/>
        </authorList>
    </citation>
    <scope>NUCLEOTIDE SEQUENCE</scope>
    <source>
        <strain evidence="14">IPT5</strain>
    </source>
</reference>
<dbReference type="InterPro" id="IPR050316">
    <property type="entry name" value="Tyrosinase/Hemocyanin"/>
</dbReference>
<comment type="similarity">
    <text evidence="2">Belongs to the tyrosinase family.</text>
</comment>
<feature type="region of interest" description="Disordered" evidence="11">
    <location>
        <begin position="515"/>
        <end position="542"/>
    </location>
</feature>
<keyword evidence="6" id="KW-0186">Copper</keyword>
<dbReference type="InterPro" id="IPR041640">
    <property type="entry name" value="Tyrosinase_C"/>
</dbReference>
<comment type="catalytic activity">
    <reaction evidence="10">
        <text>L-tyrosine + O2 = L-dopaquinone + H2O</text>
        <dbReference type="Rhea" id="RHEA:18117"/>
        <dbReference type="ChEBI" id="CHEBI:15377"/>
        <dbReference type="ChEBI" id="CHEBI:15379"/>
        <dbReference type="ChEBI" id="CHEBI:57924"/>
        <dbReference type="ChEBI" id="CHEBI:58315"/>
        <dbReference type="EC" id="1.14.18.1"/>
    </reaction>
</comment>
<dbReference type="Pfam" id="PF18132">
    <property type="entry name" value="Tyrosinase_C"/>
    <property type="match status" value="1"/>
</dbReference>
<evidence type="ECO:0000256" key="2">
    <source>
        <dbReference type="ARBA" id="ARBA00009928"/>
    </source>
</evidence>
<dbReference type="PROSITE" id="PS00498">
    <property type="entry name" value="TYROSINASE_2"/>
    <property type="match status" value="1"/>
</dbReference>
<dbReference type="GO" id="GO:0042438">
    <property type="term" value="P:melanin biosynthetic process"/>
    <property type="evidence" value="ECO:0007669"/>
    <property type="project" value="UniProtKB-KW"/>
</dbReference>
<dbReference type="Proteomes" id="UP000799423">
    <property type="component" value="Unassembled WGS sequence"/>
</dbReference>
<dbReference type="AlphaFoldDB" id="A0A6A7B1V5"/>
<evidence type="ECO:0000256" key="5">
    <source>
        <dbReference type="ARBA" id="ARBA00023002"/>
    </source>
</evidence>
<dbReference type="EC" id="1.14.18.1" evidence="3"/>
<dbReference type="Pfam" id="PF00264">
    <property type="entry name" value="Tyrosinase"/>
    <property type="match status" value="1"/>
</dbReference>
<evidence type="ECO:0000256" key="4">
    <source>
        <dbReference type="ARBA" id="ARBA00022723"/>
    </source>
</evidence>
<gene>
    <name evidence="14" type="ORF">T440DRAFT_469456</name>
</gene>
<keyword evidence="12" id="KW-0732">Signal</keyword>
<evidence type="ECO:0000256" key="3">
    <source>
        <dbReference type="ARBA" id="ARBA00011906"/>
    </source>
</evidence>
<evidence type="ECO:0000256" key="1">
    <source>
        <dbReference type="ARBA" id="ARBA00001973"/>
    </source>
</evidence>
<keyword evidence="15" id="KW-1185">Reference proteome</keyword>